<dbReference type="GO" id="GO:0005886">
    <property type="term" value="C:plasma membrane"/>
    <property type="evidence" value="ECO:0007669"/>
    <property type="project" value="UniProtKB-SubCell"/>
</dbReference>
<dbReference type="PROSITE" id="PS51257">
    <property type="entry name" value="PROKAR_LIPOPROTEIN"/>
    <property type="match status" value="1"/>
</dbReference>
<sequence length="339" mass="36199">MKKGLLSFAFLILFAGLLAGCGAANDESATGNKEKIVIGYFPNINHVPAMVAKDQALYEEQLGDGTTVEYRTFADGGAFMTALKTGDVDAGLVGPGPAMNNYTTGADVKIIAGASTGGTVVLAREGVEINSPEDFAGKVFATPAVGCTHDVQYETYLQESGITSERIGGTMKHLPGNPATYSALLQSGKIDIAVAPEPWAAVIEYETGAEVVIPWNEVSFGETLPASVMVTSGKLASENPELVQKIIDAHKEAVQFIEDNPEEAKAITLKDIEETTGQGLEKKVVDLAWERIGFTYEVDQDAVQAFADSSYALKFLKEQPDFTNLIDKQFINSQKTASK</sequence>
<organism evidence="10 11">
    <name type="scientific">Mesobacillus persicus</name>
    <dbReference type="NCBI Taxonomy" id="930146"/>
    <lineage>
        <taxon>Bacteria</taxon>
        <taxon>Bacillati</taxon>
        <taxon>Bacillota</taxon>
        <taxon>Bacilli</taxon>
        <taxon>Bacillales</taxon>
        <taxon>Bacillaceae</taxon>
        <taxon>Mesobacillus</taxon>
    </lineage>
</organism>
<keyword evidence="6" id="KW-0997">Cell inner membrane</keyword>
<gene>
    <name evidence="10" type="ORF">SAMN05192533_109115</name>
</gene>
<evidence type="ECO:0000256" key="6">
    <source>
        <dbReference type="ARBA" id="ARBA00022519"/>
    </source>
</evidence>
<name>A0A1H8E0B3_9BACI</name>
<protein>
    <submittedName>
        <fullName evidence="10">NitT/TauT family transport system substrate-binding protein</fullName>
    </submittedName>
</protein>
<keyword evidence="5" id="KW-1003">Cell membrane</keyword>
<keyword evidence="8" id="KW-0472">Membrane</keyword>
<dbReference type="GO" id="GO:0042597">
    <property type="term" value="C:periplasmic space"/>
    <property type="evidence" value="ECO:0007669"/>
    <property type="project" value="UniProtKB-SubCell"/>
</dbReference>
<evidence type="ECO:0000256" key="1">
    <source>
        <dbReference type="ARBA" id="ARBA00004418"/>
    </source>
</evidence>
<evidence type="ECO:0000313" key="11">
    <source>
        <dbReference type="Proteomes" id="UP000198553"/>
    </source>
</evidence>
<feature type="chain" id="PRO_5039207607" evidence="9">
    <location>
        <begin position="20"/>
        <end position="339"/>
    </location>
</feature>
<dbReference type="GO" id="GO:0042626">
    <property type="term" value="F:ATPase-coupled transmembrane transporter activity"/>
    <property type="evidence" value="ECO:0007669"/>
    <property type="project" value="InterPro"/>
</dbReference>
<evidence type="ECO:0000256" key="8">
    <source>
        <dbReference type="ARBA" id="ARBA00023136"/>
    </source>
</evidence>
<dbReference type="Proteomes" id="UP000198553">
    <property type="component" value="Unassembled WGS sequence"/>
</dbReference>
<dbReference type="CDD" id="cd13553">
    <property type="entry name" value="PBP2_NrtA_CpmA_like"/>
    <property type="match status" value="1"/>
</dbReference>
<dbReference type="SUPFAM" id="SSF53850">
    <property type="entry name" value="Periplasmic binding protein-like II"/>
    <property type="match status" value="1"/>
</dbReference>
<feature type="signal peptide" evidence="9">
    <location>
        <begin position="1"/>
        <end position="19"/>
    </location>
</feature>
<keyword evidence="7 9" id="KW-0732">Signal</keyword>
<evidence type="ECO:0000256" key="3">
    <source>
        <dbReference type="ARBA" id="ARBA00010742"/>
    </source>
</evidence>
<proteinExistence type="inferred from homology"/>
<evidence type="ECO:0000256" key="4">
    <source>
        <dbReference type="ARBA" id="ARBA00022448"/>
    </source>
</evidence>
<comment type="similarity">
    <text evidence="3">Belongs to the bacterial solute-binding protein SsuA/TauA family.</text>
</comment>
<dbReference type="RefSeq" id="WP_090746556.1">
    <property type="nucleotide sequence ID" value="NZ_FOBW01000009.1"/>
</dbReference>
<dbReference type="NCBIfam" id="TIGR01728">
    <property type="entry name" value="SsuA_fam"/>
    <property type="match status" value="1"/>
</dbReference>
<accession>A0A1H8E0B3</accession>
<dbReference type="OrthoDB" id="506341at2"/>
<dbReference type="Gene3D" id="3.40.190.10">
    <property type="entry name" value="Periplasmic binding protein-like II"/>
    <property type="match status" value="2"/>
</dbReference>
<evidence type="ECO:0000256" key="7">
    <source>
        <dbReference type="ARBA" id="ARBA00022729"/>
    </source>
</evidence>
<evidence type="ECO:0000256" key="9">
    <source>
        <dbReference type="SAM" id="SignalP"/>
    </source>
</evidence>
<keyword evidence="11" id="KW-1185">Reference proteome</keyword>
<dbReference type="AlphaFoldDB" id="A0A1H8E0B3"/>
<evidence type="ECO:0000256" key="2">
    <source>
        <dbReference type="ARBA" id="ARBA00004533"/>
    </source>
</evidence>
<dbReference type="STRING" id="930146.SAMN05192533_109115"/>
<dbReference type="PANTHER" id="PTHR30024">
    <property type="entry name" value="ALIPHATIC SULFONATES-BINDING PROTEIN-RELATED"/>
    <property type="match status" value="1"/>
</dbReference>
<dbReference type="EMBL" id="FOBW01000009">
    <property type="protein sequence ID" value="SEN12880.1"/>
    <property type="molecule type" value="Genomic_DNA"/>
</dbReference>
<evidence type="ECO:0000256" key="5">
    <source>
        <dbReference type="ARBA" id="ARBA00022475"/>
    </source>
</evidence>
<reference evidence="11" key="1">
    <citation type="submission" date="2016-10" db="EMBL/GenBank/DDBJ databases">
        <authorList>
            <person name="Varghese N."/>
            <person name="Submissions S."/>
        </authorList>
    </citation>
    <scope>NUCLEOTIDE SEQUENCE [LARGE SCALE GENOMIC DNA]</scope>
    <source>
        <strain evidence="11">B48,IBRC-M 10115,DSM 25386,CECT 8001</strain>
    </source>
</reference>
<dbReference type="InterPro" id="IPR044527">
    <property type="entry name" value="NrtA/CpmA_ABC-bd_dom"/>
</dbReference>
<dbReference type="PANTHER" id="PTHR30024:SF47">
    <property type="entry name" value="TAURINE-BINDING PERIPLASMIC PROTEIN"/>
    <property type="match status" value="1"/>
</dbReference>
<dbReference type="Pfam" id="PF13379">
    <property type="entry name" value="NMT1_2"/>
    <property type="match status" value="1"/>
</dbReference>
<evidence type="ECO:0000313" key="10">
    <source>
        <dbReference type="EMBL" id="SEN12880.1"/>
    </source>
</evidence>
<dbReference type="InterPro" id="IPR010067">
    <property type="entry name" value="ABC_SsuA_sub-bd"/>
</dbReference>
<comment type="subcellular location">
    <subcellularLocation>
        <location evidence="2">Cell inner membrane</location>
    </subcellularLocation>
    <subcellularLocation>
        <location evidence="1">Periplasm</location>
    </subcellularLocation>
</comment>
<keyword evidence="4" id="KW-0813">Transport</keyword>